<name>A0A1G7JWR0_9ACTN</name>
<keyword evidence="2" id="KW-1185">Reference proteome</keyword>
<dbReference type="RefSeq" id="WP_255362278.1">
    <property type="nucleotide sequence ID" value="NZ_FNBT01000002.1"/>
</dbReference>
<evidence type="ECO:0000313" key="1">
    <source>
        <dbReference type="EMBL" id="SDF28959.1"/>
    </source>
</evidence>
<dbReference type="STRING" id="1550231.SAMN05660662_1735"/>
<dbReference type="EMBL" id="FNBT01000002">
    <property type="protein sequence ID" value="SDF28959.1"/>
    <property type="molecule type" value="Genomic_DNA"/>
</dbReference>
<organism evidence="1 2">
    <name type="scientific">Blastococcus aurantiacus</name>
    <dbReference type="NCBI Taxonomy" id="1550231"/>
    <lineage>
        <taxon>Bacteria</taxon>
        <taxon>Bacillati</taxon>
        <taxon>Actinomycetota</taxon>
        <taxon>Actinomycetes</taxon>
        <taxon>Geodermatophilales</taxon>
        <taxon>Geodermatophilaceae</taxon>
        <taxon>Blastococcus</taxon>
    </lineage>
</organism>
<reference evidence="2" key="1">
    <citation type="submission" date="2016-10" db="EMBL/GenBank/DDBJ databases">
        <authorList>
            <person name="Varghese N."/>
            <person name="Submissions S."/>
        </authorList>
    </citation>
    <scope>NUCLEOTIDE SEQUENCE [LARGE SCALE GENOMIC DNA]</scope>
    <source>
        <strain evidence="2">DSM 44268</strain>
    </source>
</reference>
<dbReference type="Proteomes" id="UP000199406">
    <property type="component" value="Unassembled WGS sequence"/>
</dbReference>
<evidence type="ECO:0000313" key="2">
    <source>
        <dbReference type="Proteomes" id="UP000199406"/>
    </source>
</evidence>
<proteinExistence type="predicted"/>
<dbReference type="AlphaFoldDB" id="A0A1G7JWR0"/>
<accession>A0A1G7JWR0</accession>
<gene>
    <name evidence="1" type="ORF">SAMN05660662_1735</name>
</gene>
<sequence>MAGSLLLLGLPFAALCAVVVGFGPAERWLAERAARRRARHAPPLDRRPLQAVAADVRRLRRQLALVPAGAPMARRRALQAAYDDVLTEAARMLGVPHALATGPPGRARDVERLRLLAALQAAGLAVGD</sequence>
<protein>
    <submittedName>
        <fullName evidence="1">Uncharacterized protein</fullName>
    </submittedName>
</protein>